<gene>
    <name evidence="1" type="ORF">BPAG_LOCUS815</name>
</gene>
<sequence>MLELLKSMASMRVTSLLSTVKFFHCSDRCSAHYTTISRIKRAKYIRQYYVTLLHTDGSTIRIRAAEPLDLIQMPFNVDTLTDEERRFLEMKRHKTRKLSKRRETVKFNADEYIDLWRKSLKTFHIIVLGFRKYLFTFIVPLNYSLIIAVCK</sequence>
<evidence type="ECO:0000313" key="3">
    <source>
        <dbReference type="WBParaSite" id="BPAG_0000081401-mRNA-1"/>
    </source>
</evidence>
<proteinExistence type="predicted"/>
<dbReference type="GO" id="GO:0005762">
    <property type="term" value="C:mitochondrial large ribosomal subunit"/>
    <property type="evidence" value="ECO:0007669"/>
    <property type="project" value="InterPro"/>
</dbReference>
<dbReference type="Gene3D" id="6.20.130.20">
    <property type="entry name" value="Mitochondrial ribosomal protein L55"/>
    <property type="match status" value="1"/>
</dbReference>
<accession>A0A0N4SYK1</accession>
<dbReference type="WBParaSite" id="BPAG_0000081401-mRNA-1">
    <property type="protein sequence ID" value="BPAG_0000081401-mRNA-1"/>
    <property type="gene ID" value="BPAG_0000081401"/>
</dbReference>
<dbReference type="AlphaFoldDB" id="A0A0N4SYK1"/>
<dbReference type="GO" id="GO:0006412">
    <property type="term" value="P:translation"/>
    <property type="evidence" value="ECO:0007669"/>
    <property type="project" value="TreeGrafter"/>
</dbReference>
<dbReference type="PANTHER" id="PTHR34095:SF1">
    <property type="entry name" value="LARGE RIBOSOMAL SUBUNIT PROTEIN ML55"/>
    <property type="match status" value="1"/>
</dbReference>
<dbReference type="Pfam" id="PF09776">
    <property type="entry name" value="Mitoc_L55"/>
    <property type="match status" value="1"/>
</dbReference>
<dbReference type="EMBL" id="UZAD01000045">
    <property type="protein sequence ID" value="VDN82001.1"/>
    <property type="molecule type" value="Genomic_DNA"/>
</dbReference>
<dbReference type="PANTHER" id="PTHR34095">
    <property type="entry name" value="39S RIBOSOMAL PROTEIN L55, MITOCHONDRIAL"/>
    <property type="match status" value="1"/>
</dbReference>
<dbReference type="InterPro" id="IPR018615">
    <property type="entry name" value="Ribosomal_mL55"/>
</dbReference>
<dbReference type="STRING" id="6280.A0A0N4SYK1"/>
<dbReference type="InterPro" id="IPR044884">
    <property type="entry name" value="Ribosomal_mL55_sf"/>
</dbReference>
<name>A0A0N4SYK1_BRUPA</name>
<evidence type="ECO:0000313" key="1">
    <source>
        <dbReference type="EMBL" id="VDN82001.1"/>
    </source>
</evidence>
<reference evidence="1 2" key="2">
    <citation type="submission" date="2018-11" db="EMBL/GenBank/DDBJ databases">
        <authorList>
            <consortium name="Pathogen Informatics"/>
        </authorList>
    </citation>
    <scope>NUCLEOTIDE SEQUENCE [LARGE SCALE GENOMIC DNA]</scope>
</reference>
<protein>
    <submittedName>
        <fullName evidence="3">39S ribosomal protein L55, mitochondrial</fullName>
    </submittedName>
</protein>
<evidence type="ECO:0000313" key="2">
    <source>
        <dbReference type="Proteomes" id="UP000278627"/>
    </source>
</evidence>
<dbReference type="Proteomes" id="UP000278627">
    <property type="component" value="Unassembled WGS sequence"/>
</dbReference>
<keyword evidence="2" id="KW-1185">Reference proteome</keyword>
<organism evidence="3">
    <name type="scientific">Brugia pahangi</name>
    <name type="common">Filarial nematode worm</name>
    <dbReference type="NCBI Taxonomy" id="6280"/>
    <lineage>
        <taxon>Eukaryota</taxon>
        <taxon>Metazoa</taxon>
        <taxon>Ecdysozoa</taxon>
        <taxon>Nematoda</taxon>
        <taxon>Chromadorea</taxon>
        <taxon>Rhabditida</taxon>
        <taxon>Spirurina</taxon>
        <taxon>Spiruromorpha</taxon>
        <taxon>Filarioidea</taxon>
        <taxon>Onchocercidae</taxon>
        <taxon>Brugia</taxon>
    </lineage>
</organism>
<dbReference type="GO" id="GO:0003735">
    <property type="term" value="F:structural constituent of ribosome"/>
    <property type="evidence" value="ECO:0007669"/>
    <property type="project" value="InterPro"/>
</dbReference>
<reference evidence="3" key="1">
    <citation type="submission" date="2017-02" db="UniProtKB">
        <authorList>
            <consortium name="WormBaseParasite"/>
        </authorList>
    </citation>
    <scope>IDENTIFICATION</scope>
</reference>